<accession>A0A2A9PVR4</accession>
<keyword evidence="4" id="KW-1185">Reference proteome</keyword>
<evidence type="ECO:0000313" key="4">
    <source>
        <dbReference type="Proteomes" id="UP000037136"/>
    </source>
</evidence>
<reference evidence="3 4" key="1">
    <citation type="journal article" date="2015" name="BMC Genomics">
        <title>Gene expression during zombie ant biting behavior reflects the complexity underlying fungal parasitic behavioral manipulation.</title>
        <authorList>
            <person name="de Bekker C."/>
            <person name="Ohm R.A."/>
            <person name="Loreto R.G."/>
            <person name="Sebastian A."/>
            <person name="Albert I."/>
            <person name="Merrow M."/>
            <person name="Brachmann A."/>
            <person name="Hughes D.P."/>
        </authorList>
    </citation>
    <scope>NUCLEOTIDE SEQUENCE [LARGE SCALE GENOMIC DNA]</scope>
    <source>
        <strain evidence="3 4">SC16a</strain>
    </source>
</reference>
<reference evidence="3 4" key="2">
    <citation type="journal article" date="2017" name="Sci. Rep.">
        <title>Ant-infecting Ophiocordyceps genomes reveal a high diversity of potential behavioral manipulation genes and a possible major role for enterotoxins.</title>
        <authorList>
            <person name="de Bekker C."/>
            <person name="Ohm R.A."/>
            <person name="Evans H.C."/>
            <person name="Brachmann A."/>
            <person name="Hughes D.P."/>
        </authorList>
    </citation>
    <scope>NUCLEOTIDE SEQUENCE [LARGE SCALE GENOMIC DNA]</scope>
    <source>
        <strain evidence="3 4">SC16a</strain>
    </source>
</reference>
<evidence type="ECO:0000256" key="1">
    <source>
        <dbReference type="ARBA" id="ARBA00038208"/>
    </source>
</evidence>
<dbReference type="InterPro" id="IPR009737">
    <property type="entry name" value="Aim32/Apd1-like"/>
</dbReference>
<comment type="similarity">
    <text evidence="1">Belongs to the AIM32 family.</text>
</comment>
<proteinExistence type="inferred from homology"/>
<evidence type="ECO:0000256" key="2">
    <source>
        <dbReference type="ARBA" id="ARBA00040895"/>
    </source>
</evidence>
<organism evidence="3 4">
    <name type="scientific">Ophiocordyceps unilateralis</name>
    <name type="common">Zombie-ant fungus</name>
    <name type="synonym">Torrubia unilateralis</name>
    <dbReference type="NCBI Taxonomy" id="268505"/>
    <lineage>
        <taxon>Eukaryota</taxon>
        <taxon>Fungi</taxon>
        <taxon>Dikarya</taxon>
        <taxon>Ascomycota</taxon>
        <taxon>Pezizomycotina</taxon>
        <taxon>Sordariomycetes</taxon>
        <taxon>Hypocreomycetidae</taxon>
        <taxon>Hypocreales</taxon>
        <taxon>Ophiocordycipitaceae</taxon>
        <taxon>Ophiocordyceps</taxon>
    </lineage>
</organism>
<sequence length="369" mass="41601">MPSRLGLSKVAKGDLEEAFHLLDRDARRQWLPSPQRCAGEHVSSSGLSKLHDGSRRGYIRFSYLDDTVPPYREQVVICTGVTSWEPKIDDENNKDNLARDISQMLKKAGEDLPNDARLPRITVLNASFPSSWSKRRAIPSNSVYLFPSFKYVPRVIRTRPDFDTDPTHLQRSIFSAEALMERCVLPYFPKSHMTPNFLHDGIRHDVYMEFDKNLQDVEDVVVLICGHDRVDWRCGVMGPLLVREFNNQLVKAGLDVRDDRVFVPKSGSWKDYRSKRGDVVQAARVGLVSHVGGHKFAGNVIIYLPPDMKMNEKPHPLAGHGVCSPIGASLWSISSVRSCLFTGTQWQLLPEPGAAAASLSVPRCLWFHL</sequence>
<dbReference type="PANTHER" id="PTHR31902:SF7">
    <property type="entry name" value="ALTERED INHERITANCE OF MITOCHONDRIA PROTEIN 32"/>
    <property type="match status" value="1"/>
</dbReference>
<comment type="caution">
    <text evidence="3">The sequence shown here is derived from an EMBL/GenBank/DDBJ whole genome shotgun (WGS) entry which is preliminary data.</text>
</comment>
<protein>
    <recommendedName>
        <fullName evidence="2">Altered inheritance of mitochondria protein 32</fullName>
    </recommendedName>
</protein>
<name>A0A2A9PVR4_OPHUN</name>
<dbReference type="STRING" id="268505.A0A2A9PVR4"/>
<dbReference type="EMBL" id="LAZP02000002">
    <property type="protein sequence ID" value="PFH63376.1"/>
    <property type="molecule type" value="Genomic_DNA"/>
</dbReference>
<dbReference type="OrthoDB" id="10253744at2759"/>
<dbReference type="Proteomes" id="UP000037136">
    <property type="component" value="Unassembled WGS sequence"/>
</dbReference>
<dbReference type="Pfam" id="PF06999">
    <property type="entry name" value="Suc_Fer-like"/>
    <property type="match status" value="1"/>
</dbReference>
<dbReference type="AlphaFoldDB" id="A0A2A9PVR4"/>
<dbReference type="PANTHER" id="PTHR31902">
    <property type="entry name" value="ACTIN PATCHES DISTAL PROTEIN 1"/>
    <property type="match status" value="1"/>
</dbReference>
<evidence type="ECO:0000313" key="3">
    <source>
        <dbReference type="EMBL" id="PFH63376.1"/>
    </source>
</evidence>
<gene>
    <name evidence="3" type="ORF">XA68_12340</name>
</gene>